<accession>A0ABS6W7Y0</accession>
<gene>
    <name evidence="2" type="ORF">KIH73_02180</name>
</gene>
<keyword evidence="1" id="KW-0812">Transmembrane</keyword>
<keyword evidence="1" id="KW-0472">Membrane</keyword>
<dbReference type="Pfam" id="PF19516">
    <property type="entry name" value="DUF6049"/>
    <property type="match status" value="1"/>
</dbReference>
<comment type="caution">
    <text evidence="2">The sequence shown here is derived from an EMBL/GenBank/DDBJ whole genome shotgun (WGS) entry which is preliminary data.</text>
</comment>
<evidence type="ECO:0000256" key="1">
    <source>
        <dbReference type="SAM" id="Phobius"/>
    </source>
</evidence>
<feature type="transmembrane region" description="Helical" evidence="1">
    <location>
        <begin position="695"/>
        <end position="713"/>
    </location>
</feature>
<proteinExistence type="predicted"/>
<evidence type="ECO:0000313" key="3">
    <source>
        <dbReference type="Proteomes" id="UP000812844"/>
    </source>
</evidence>
<protein>
    <recommendedName>
        <fullName evidence="4">Secreted protein</fullName>
    </recommendedName>
</protein>
<dbReference type="EMBL" id="JAHBBD010000003">
    <property type="protein sequence ID" value="MBW3082199.1"/>
    <property type="molecule type" value="Genomic_DNA"/>
</dbReference>
<evidence type="ECO:0008006" key="4">
    <source>
        <dbReference type="Google" id="ProtNLM"/>
    </source>
</evidence>
<keyword evidence="1" id="KW-1133">Transmembrane helix</keyword>
<organism evidence="2 3">
    <name type="scientific">Bifidobacterium phasiani</name>
    <dbReference type="NCBI Taxonomy" id="2834431"/>
    <lineage>
        <taxon>Bacteria</taxon>
        <taxon>Bacillati</taxon>
        <taxon>Actinomycetota</taxon>
        <taxon>Actinomycetes</taxon>
        <taxon>Bifidobacteriales</taxon>
        <taxon>Bifidobacteriaceae</taxon>
        <taxon>Bifidobacterium</taxon>
    </lineage>
</organism>
<name>A0ABS6W7Y0_9BIFI</name>
<dbReference type="Proteomes" id="UP000812844">
    <property type="component" value="Unassembled WGS sequence"/>
</dbReference>
<sequence>MTLHRSTRSTRRSPRRPIAWSALLAMLLALLFAGLGAPVPLASADEPADGAVSIAIDESTAVVTDDSGFRIALSVTNGTDAPLEAGTMTLATNTGHVFMSRTDIQDWAQGDSGIPAVDVLGTAEVPRIDAGATASVAIDVPADDAVLQSFTSWGPKPLLLSLSSGGAVVARAHTFLTRSQDGLNGEQTPAMGITVAMPLTGTARSVDEDAVDGLLDGDEQTTSYTAAGDTQTAQRQAALLEAHPGLQAVADPAYLASLSTPLQADAVMQPADFDITAYAAIDDADAYAAAGVGTEDWSADAAATLAASASTNTSTNANAGDAAADAADLTAVAWQGAGRWTSQALTVARQQGYEVVIADGGFNDDGSGTVHTGKIEVDTDAGTVTVLSAQDVLTGLARGRATSESADGERTEAGRLARFVAQSAFYQMEQPYTARNLLVCLDADTDPKTADALMRLIEQSSWLQITDLGTLLDADAYATGTDADLLVPDDAGLAAERSDALRQALDSLAAVDATVTRLSSSILVDEGSAAAAQSEQNAAIPDQRHEDLSGWIDALHTACGEFALHALADDDALRERMLAGAQDLSSRLLGAVTIMPLETMTVLSETATMPVSVRNDLPYAIAVDVSSITDSSQIVTSRQAGVTVPSGGEAQVTFTIRVVASGSATAHLSLQDRDGATFGAGRSTTITSSLRISDMSGFVIIVIAVALGLLGLWRQFHRKKDPDE</sequence>
<evidence type="ECO:0000313" key="2">
    <source>
        <dbReference type="EMBL" id="MBW3082199.1"/>
    </source>
</evidence>
<reference evidence="2 3" key="1">
    <citation type="submission" date="2021-05" db="EMBL/GenBank/DDBJ databases">
        <title>Phylogenetic classification of ten novel species belonging to the genus Bifidobacterium comprising B. colchicus sp. nov., B. abeli sp. nov., B. bicoloris sp. nov., B. guerezis sp. nov., B. rosaliae sp. nov., B. santillanensis sp. nov., B. argentati sp. nov., B. amazzoni sp. nov., B. pluviali sp. nov., and B. pinnaculum sp. nov.</title>
        <authorList>
            <person name="Lugli G.A."/>
            <person name="Ruiz Garcia L."/>
            <person name="Margolles A."/>
            <person name="Ventura M."/>
        </authorList>
    </citation>
    <scope>NUCLEOTIDE SEQUENCE [LARGE SCALE GENOMIC DNA]</scope>
    <source>
        <strain evidence="2 3">6T3</strain>
    </source>
</reference>
<dbReference type="InterPro" id="IPR046112">
    <property type="entry name" value="DUF6049"/>
</dbReference>
<keyword evidence="3" id="KW-1185">Reference proteome</keyword>